<feature type="signal peptide" evidence="1">
    <location>
        <begin position="1"/>
        <end position="24"/>
    </location>
</feature>
<evidence type="ECO:0000256" key="1">
    <source>
        <dbReference type="SAM" id="SignalP"/>
    </source>
</evidence>
<proteinExistence type="predicted"/>
<comment type="caution">
    <text evidence="2">The sequence shown here is derived from an EMBL/GenBank/DDBJ whole genome shotgun (WGS) entry which is preliminary data.</text>
</comment>
<name>A0A3E0J8X1_9BACI</name>
<accession>A0A3E0J8X1</accession>
<keyword evidence="1" id="KW-0732">Signal</keyword>
<feature type="chain" id="PRO_5017679579" evidence="1">
    <location>
        <begin position="25"/>
        <end position="142"/>
    </location>
</feature>
<protein>
    <submittedName>
        <fullName evidence="2">Uncharacterized protein</fullName>
    </submittedName>
</protein>
<dbReference type="EMBL" id="QUAE01000007">
    <property type="protein sequence ID" value="REJ09214.1"/>
    <property type="molecule type" value="Genomic_DNA"/>
</dbReference>
<dbReference type="AlphaFoldDB" id="A0A3E0J8X1"/>
<organism evidence="2 3">
    <name type="scientific">Halobacillus trueperi</name>
    <dbReference type="NCBI Taxonomy" id="156205"/>
    <lineage>
        <taxon>Bacteria</taxon>
        <taxon>Bacillati</taxon>
        <taxon>Bacillota</taxon>
        <taxon>Bacilli</taxon>
        <taxon>Bacillales</taxon>
        <taxon>Bacillaceae</taxon>
        <taxon>Halobacillus</taxon>
    </lineage>
</organism>
<reference evidence="2 3" key="1">
    <citation type="submission" date="2018-08" db="EMBL/GenBank/DDBJ databases">
        <title>Genome sequence of Halobacillus trueperi KCTC 3686.</title>
        <authorList>
            <person name="Cho K.H."/>
            <person name="Kwak M.-J."/>
            <person name="Kim B.-Y."/>
            <person name="Chun J."/>
        </authorList>
    </citation>
    <scope>NUCLEOTIDE SEQUENCE [LARGE SCALE GENOMIC DNA]</scope>
    <source>
        <strain evidence="2 3">KCTC 3686</strain>
    </source>
</reference>
<evidence type="ECO:0000313" key="3">
    <source>
        <dbReference type="Proteomes" id="UP000256305"/>
    </source>
</evidence>
<gene>
    <name evidence="2" type="ORF">DYE48_10875</name>
</gene>
<dbReference type="Proteomes" id="UP000256305">
    <property type="component" value="Unassembled WGS sequence"/>
</dbReference>
<keyword evidence="3" id="KW-1185">Reference proteome</keyword>
<evidence type="ECO:0000313" key="2">
    <source>
        <dbReference type="EMBL" id="REJ09214.1"/>
    </source>
</evidence>
<dbReference type="RefSeq" id="WP_115823654.1">
    <property type="nucleotide sequence ID" value="NZ_QUAE01000007.1"/>
</dbReference>
<sequence>MKKLITAGLGIVFAMSLMTSGVSAKSGVVPGHQTDDGSIPVGDVTGMYTQEVGVYHYKVQYRGDFGGDPYLDSGWMTNHIKNMETGEKYFYLIVHETDPRYTGEGTPVWGSWEYHVVVSGNQSDPVDNGVIDINKPNHPVKR</sequence>